<evidence type="ECO:0000256" key="9">
    <source>
        <dbReference type="PIRNR" id="PIRNR039133"/>
    </source>
</evidence>
<dbReference type="InterPro" id="IPR030661">
    <property type="entry name" value="Uba2"/>
</dbReference>
<feature type="binding site" evidence="12">
    <location>
        <position position="165"/>
    </location>
    <ligand>
        <name>Zn(2+)</name>
        <dbReference type="ChEBI" id="CHEBI:29105"/>
    </ligand>
</feature>
<evidence type="ECO:0000256" key="13">
    <source>
        <dbReference type="PROSITE-ProRule" id="PRU10132"/>
    </source>
</evidence>
<feature type="binding site" evidence="11">
    <location>
        <position position="52"/>
    </location>
    <ligand>
        <name>ATP</name>
        <dbReference type="ChEBI" id="CHEBI:30616"/>
    </ligand>
</feature>
<dbReference type="FunFam" id="3.50.50.80:FF:000004">
    <property type="entry name" value="Ubiquitin-activating enzyme E1-like"/>
    <property type="match status" value="1"/>
</dbReference>
<dbReference type="GO" id="GO:0005524">
    <property type="term" value="F:ATP binding"/>
    <property type="evidence" value="ECO:0007669"/>
    <property type="project" value="UniProtKB-UniRule"/>
</dbReference>
<evidence type="ECO:0000313" key="17">
    <source>
        <dbReference type="Proteomes" id="UP000187013"/>
    </source>
</evidence>
<dbReference type="Proteomes" id="UP000187013">
    <property type="component" value="Unassembled WGS sequence"/>
</dbReference>
<name>A0A1Q3ADZ1_ZYGRO</name>
<protein>
    <recommendedName>
        <fullName evidence="8 9">Ubiquitin-activating enzyme E1-like</fullName>
    </recommendedName>
</protein>
<dbReference type="InterPro" id="IPR033127">
    <property type="entry name" value="UBQ-activ_enz_E1_Cys_AS"/>
</dbReference>
<feature type="binding site" evidence="12">
    <location>
        <position position="162"/>
    </location>
    <ligand>
        <name>Zn(2+)</name>
        <dbReference type="ChEBI" id="CHEBI:29105"/>
    </ligand>
</feature>
<evidence type="ECO:0000256" key="14">
    <source>
        <dbReference type="SAM" id="MobiDB-lite"/>
    </source>
</evidence>
<evidence type="ECO:0000256" key="7">
    <source>
        <dbReference type="ARBA" id="ARBA00022840"/>
    </source>
</evidence>
<dbReference type="GO" id="GO:0005737">
    <property type="term" value="C:cytoplasm"/>
    <property type="evidence" value="ECO:0007669"/>
    <property type="project" value="TreeGrafter"/>
</dbReference>
<comment type="caution">
    <text evidence="16">The sequence shown here is derived from an EMBL/GenBank/DDBJ whole genome shotgun (WGS) entry which is preliminary data.</text>
</comment>
<keyword evidence="7 9" id="KW-0067">ATP-binding</keyword>
<dbReference type="PANTHER" id="PTHR10953:SF5">
    <property type="entry name" value="SUMO-ACTIVATING ENZYME SUBUNIT 2"/>
    <property type="match status" value="1"/>
</dbReference>
<gene>
    <name evidence="16" type="ORF">ZYGR_0AK04810</name>
</gene>
<feature type="binding site" evidence="11">
    <location>
        <begin position="121"/>
        <end position="126"/>
    </location>
    <ligand>
        <name>ATP</name>
        <dbReference type="ChEBI" id="CHEBI:30616"/>
    </ligand>
</feature>
<evidence type="ECO:0000256" key="3">
    <source>
        <dbReference type="ARBA" id="ARBA00022723"/>
    </source>
</evidence>
<sequence>MGREASITRIVGPENYAKLQHFKCLIVGAGGIGSELLKDCILMGFGEIHIVDLDTIDLSNLNRQFLFRQKDIKQPKSTTAVRAVQHFSNSKLVPYQGNVMDTKQFALHWFDQFDIFLNGLDNLAARRYVNKISQFLKKPLIESGTSGFDGYIQPILPGTTECFDCTKKETPKTFPVCTIRSTPSQPIHCIVWAKNFLFNQLFTSDQSSATGGSDDNDWGTNDKEEIARIKQETNELHDLQQVVHRQDKAHIADILKKLFIKDIEKLLKLDNLWKSRSKPVPLTENLIDGAKDDHNATDLNAVWNLEEQINQFINATGKLMDRIAQEDYNIEFDKDDQDTLVFVATAANIRSHIFGIPVKTVFDIKQIAGNIIPAIATTNAIVAGLSTLTALRLLNFLPYAKTNSGLDVNMAFTARASNLSKDRYLSNPKLAPPNCNCAVCSKVARGVVKVTKQGLEKLTLSQLIDLLKKKYDYPSETSLIDTSDQRLLVDFDFEDLLDRTLSQARLHDGSVILFSDEEGNEREMYKKPLEIYLQVVEESAAELEIGLPSLEIPLFKPPKEEEEDEEKEPSKEKSPENEKDKNGIVILDEDEGKDENDNTAVKRSRSPDQTLQDTKKAKVSKNFDDDDDIVELD</sequence>
<feature type="binding site" evidence="12">
    <location>
        <position position="440"/>
    </location>
    <ligand>
        <name>Zn(2+)</name>
        <dbReference type="ChEBI" id="CHEBI:29105"/>
    </ligand>
</feature>
<evidence type="ECO:0000256" key="12">
    <source>
        <dbReference type="PIRSR" id="PIRSR039133-3"/>
    </source>
</evidence>
<dbReference type="Gene3D" id="1.10.10.520">
    <property type="entry name" value="Ubiquitin activating enzymes (Uba3). Chain: B, domain 2"/>
    <property type="match status" value="1"/>
</dbReference>
<keyword evidence="4 9" id="KW-0547">Nucleotide-binding</keyword>
<dbReference type="UniPathway" id="UPA00886"/>
<dbReference type="GO" id="GO:0046872">
    <property type="term" value="F:metal ion binding"/>
    <property type="evidence" value="ECO:0007669"/>
    <property type="project" value="UniProtKB-KW"/>
</dbReference>
<keyword evidence="3 9" id="KW-0479">Metal-binding</keyword>
<feature type="compositionally biased region" description="Basic and acidic residues" evidence="14">
    <location>
        <begin position="568"/>
        <end position="582"/>
    </location>
</feature>
<dbReference type="Pfam" id="PF00899">
    <property type="entry name" value="ThiF"/>
    <property type="match status" value="1"/>
</dbReference>
<feature type="compositionally biased region" description="Acidic residues" evidence="14">
    <location>
        <begin position="624"/>
        <end position="633"/>
    </location>
</feature>
<dbReference type="PIRSF" id="PIRSF039133">
    <property type="entry name" value="SUMO_E1B"/>
    <property type="match status" value="1"/>
</dbReference>
<evidence type="ECO:0000256" key="1">
    <source>
        <dbReference type="ARBA" id="ARBA00004718"/>
    </source>
</evidence>
<evidence type="ECO:0000256" key="8">
    <source>
        <dbReference type="ARBA" id="ARBA00073512"/>
    </source>
</evidence>
<evidence type="ECO:0000256" key="4">
    <source>
        <dbReference type="ARBA" id="ARBA00022741"/>
    </source>
</evidence>
<dbReference type="GO" id="GO:0016925">
    <property type="term" value="P:protein sumoylation"/>
    <property type="evidence" value="ECO:0007669"/>
    <property type="project" value="UniProtKB-UniRule"/>
</dbReference>
<dbReference type="GO" id="GO:0019948">
    <property type="term" value="F:SUMO activating enzyme activity"/>
    <property type="evidence" value="ECO:0007669"/>
    <property type="project" value="UniProtKB-UniRule"/>
</dbReference>
<feature type="binding site" evidence="11">
    <location>
        <position position="76"/>
    </location>
    <ligand>
        <name>ATP</name>
        <dbReference type="ChEBI" id="CHEBI:30616"/>
    </ligand>
</feature>
<comment type="subunit">
    <text evidence="9">Heterodimer.</text>
</comment>
<dbReference type="SUPFAM" id="SSF69572">
    <property type="entry name" value="Activating enzymes of the ubiquitin-like proteins"/>
    <property type="match status" value="1"/>
</dbReference>
<evidence type="ECO:0000259" key="15">
    <source>
        <dbReference type="Pfam" id="PF00899"/>
    </source>
</evidence>
<dbReference type="PROSITE" id="PS00865">
    <property type="entry name" value="UBIQUITIN_ACTIVAT_2"/>
    <property type="match status" value="1"/>
</dbReference>
<dbReference type="InterPro" id="IPR045886">
    <property type="entry name" value="ThiF/MoeB/HesA"/>
</dbReference>
<feature type="domain" description="THIF-type NAD/FAD binding fold" evidence="15">
    <location>
        <begin position="9"/>
        <end position="438"/>
    </location>
</feature>
<comment type="pathway">
    <text evidence="1 9">Protein modification; protein sumoylation.</text>
</comment>
<dbReference type="OrthoDB" id="10255449at2759"/>
<dbReference type="GO" id="GO:0031510">
    <property type="term" value="C:SUMO activating enzyme complex"/>
    <property type="evidence" value="ECO:0007669"/>
    <property type="project" value="UniProtKB-UniRule"/>
</dbReference>
<dbReference type="InterPro" id="IPR035985">
    <property type="entry name" value="Ubiquitin-activating_enz"/>
</dbReference>
<comment type="similarity">
    <text evidence="2 9">Belongs to the ubiquitin-activating E1 family.</text>
</comment>
<evidence type="ECO:0000256" key="11">
    <source>
        <dbReference type="PIRSR" id="PIRSR039133-2"/>
    </source>
</evidence>
<dbReference type="AlphaFoldDB" id="A0A1Q3ADZ1"/>
<dbReference type="Gene3D" id="3.10.290.20">
    <property type="entry name" value="Ubiquitin-like 2 activating enzyme e1b. Chain: B, domain 3"/>
    <property type="match status" value="1"/>
</dbReference>
<reference evidence="16 17" key="1">
    <citation type="submission" date="2016-08" db="EMBL/GenBank/DDBJ databases">
        <title>Draft genome sequence of allopolyploid Zygosaccharomyces rouxii.</title>
        <authorList>
            <person name="Watanabe J."/>
            <person name="Uehara K."/>
            <person name="Mogi Y."/>
            <person name="Tsukioka Y."/>
        </authorList>
    </citation>
    <scope>NUCLEOTIDE SEQUENCE [LARGE SCALE GENOMIC DNA]</scope>
    <source>
        <strain evidence="16 17">NBRC 110957</strain>
    </source>
</reference>
<keyword evidence="5 9" id="KW-0833">Ubl conjugation pathway</keyword>
<feature type="binding site" evidence="12">
    <location>
        <position position="437"/>
    </location>
    <ligand>
        <name>Zn(2+)</name>
        <dbReference type="ChEBI" id="CHEBI:29105"/>
    </ligand>
</feature>
<feature type="binding site" evidence="11">
    <location>
        <begin position="60"/>
        <end position="63"/>
    </location>
    <ligand>
        <name>ATP</name>
        <dbReference type="ChEBI" id="CHEBI:30616"/>
    </ligand>
</feature>
<keyword evidence="6 9" id="KW-0862">Zinc</keyword>
<accession>A0A1Q3ADZ1</accession>
<feature type="region of interest" description="Disordered" evidence="14">
    <location>
        <begin position="554"/>
        <end position="633"/>
    </location>
</feature>
<evidence type="ECO:0000256" key="6">
    <source>
        <dbReference type="ARBA" id="ARBA00022833"/>
    </source>
</evidence>
<evidence type="ECO:0000256" key="10">
    <source>
        <dbReference type="PIRSR" id="PIRSR039133-1"/>
    </source>
</evidence>
<evidence type="ECO:0000256" key="5">
    <source>
        <dbReference type="ARBA" id="ARBA00022786"/>
    </source>
</evidence>
<dbReference type="EMBL" id="BDGX01000037">
    <property type="protein sequence ID" value="GAV53979.1"/>
    <property type="molecule type" value="Genomic_DNA"/>
</dbReference>
<dbReference type="InterPro" id="IPR000594">
    <property type="entry name" value="ThiF_NAD_FAD-bd"/>
</dbReference>
<dbReference type="PANTHER" id="PTHR10953">
    <property type="entry name" value="UBIQUITIN-ACTIVATING ENZYME E1"/>
    <property type="match status" value="1"/>
</dbReference>
<dbReference type="Gene3D" id="3.50.50.80">
    <property type="entry name" value="Ubiquitin-activating enzyme E1, inactive adenylation domain, subdomain 1"/>
    <property type="match status" value="1"/>
</dbReference>
<feature type="active site" description="Glycyl thioester intermediate" evidence="10 13">
    <location>
        <position position="177"/>
    </location>
</feature>
<dbReference type="InterPro" id="IPR042449">
    <property type="entry name" value="Ub-E1_IAD_1"/>
</dbReference>
<proteinExistence type="inferred from homology"/>
<feature type="binding site" evidence="11">
    <location>
        <begin position="28"/>
        <end position="33"/>
    </location>
    <ligand>
        <name>ATP</name>
        <dbReference type="ChEBI" id="CHEBI:30616"/>
    </ligand>
</feature>
<dbReference type="InterPro" id="IPR023318">
    <property type="entry name" value="Ub_act_enz_dom_a_sf"/>
</dbReference>
<organism evidence="16 17">
    <name type="scientific">Zygosaccharomyces rouxii</name>
    <dbReference type="NCBI Taxonomy" id="4956"/>
    <lineage>
        <taxon>Eukaryota</taxon>
        <taxon>Fungi</taxon>
        <taxon>Dikarya</taxon>
        <taxon>Ascomycota</taxon>
        <taxon>Saccharomycotina</taxon>
        <taxon>Saccharomycetes</taxon>
        <taxon>Saccharomycetales</taxon>
        <taxon>Saccharomycetaceae</taxon>
        <taxon>Zygosaccharomyces</taxon>
    </lineage>
</organism>
<evidence type="ECO:0000313" key="16">
    <source>
        <dbReference type="EMBL" id="GAV53979.1"/>
    </source>
</evidence>
<evidence type="ECO:0000256" key="2">
    <source>
        <dbReference type="ARBA" id="ARBA00005673"/>
    </source>
</evidence>